<dbReference type="Proteomes" id="UP001163711">
    <property type="component" value="Segment"/>
</dbReference>
<evidence type="ECO:0000313" key="1">
    <source>
        <dbReference type="EMBL" id="UYE91809.1"/>
    </source>
</evidence>
<name>A0A9X9JV39_9CAUD</name>
<protein>
    <submittedName>
        <fullName evidence="1">Uncharacterized protein</fullName>
    </submittedName>
</protein>
<reference evidence="1" key="1">
    <citation type="submission" date="2022-09" db="EMBL/GenBank/DDBJ databases">
        <authorList>
            <person name="Rong J."/>
        </authorList>
    </citation>
    <scope>NUCLEOTIDE SEQUENCE</scope>
</reference>
<accession>A0A9X9JV39</accession>
<proteinExistence type="predicted"/>
<evidence type="ECO:0000313" key="2">
    <source>
        <dbReference type="Proteomes" id="UP001163711"/>
    </source>
</evidence>
<organism evidence="1 2">
    <name type="scientific">Escherichia phage LHE71</name>
    <dbReference type="NCBI Taxonomy" id="2982898"/>
    <lineage>
        <taxon>Viruses</taxon>
        <taxon>Duplodnaviria</taxon>
        <taxon>Heunggongvirae</taxon>
        <taxon>Uroviricota</taxon>
        <taxon>Caudoviricetes</taxon>
        <taxon>Drexlerviridae</taxon>
        <taxon>Tunavirinae</taxon>
        <taxon>Tunavirus</taxon>
        <taxon>Tunavirus LHE71</taxon>
    </lineage>
</organism>
<dbReference type="EMBL" id="OP455115">
    <property type="protein sequence ID" value="UYE91809.1"/>
    <property type="molecule type" value="Genomic_DNA"/>
</dbReference>
<keyword evidence="2" id="KW-1185">Reference proteome</keyword>
<sequence>MTRIGWLVNGVFYPLSDESTVNRIRQVRPNIQIIPIFSGEPVCVSYQ</sequence>